<feature type="compositionally biased region" description="Basic and acidic residues" evidence="1">
    <location>
        <begin position="275"/>
        <end position="290"/>
    </location>
</feature>
<evidence type="ECO:0000313" key="2">
    <source>
        <dbReference type="EMBL" id="EPY16650.1"/>
    </source>
</evidence>
<keyword evidence="3" id="KW-1185">Reference proteome</keyword>
<feature type="compositionally biased region" description="Basic and acidic residues" evidence="1">
    <location>
        <begin position="47"/>
        <end position="68"/>
    </location>
</feature>
<feature type="compositionally biased region" description="Polar residues" evidence="1">
    <location>
        <begin position="194"/>
        <end position="221"/>
    </location>
</feature>
<evidence type="ECO:0000313" key="3">
    <source>
        <dbReference type="Proteomes" id="UP000015354"/>
    </source>
</evidence>
<feature type="compositionally biased region" description="Basic and acidic residues" evidence="1">
    <location>
        <begin position="1"/>
        <end position="11"/>
    </location>
</feature>
<feature type="compositionally biased region" description="Basic and acidic residues" evidence="1">
    <location>
        <begin position="161"/>
        <end position="177"/>
    </location>
</feature>
<feature type="compositionally biased region" description="Basic residues" evidence="1">
    <location>
        <begin position="330"/>
        <end position="345"/>
    </location>
</feature>
<comment type="caution">
    <text evidence="2">The sequence shown here is derived from an EMBL/GenBank/DDBJ whole genome shotgun (WGS) entry which is preliminary data.</text>
</comment>
<feature type="compositionally biased region" description="Polar residues" evidence="1">
    <location>
        <begin position="508"/>
        <end position="519"/>
    </location>
</feature>
<feature type="compositionally biased region" description="Low complexity" evidence="1">
    <location>
        <begin position="346"/>
        <end position="366"/>
    </location>
</feature>
<dbReference type="EMBL" id="ATMH01010975">
    <property type="protein sequence ID" value="EPY16650.1"/>
    <property type="molecule type" value="Genomic_DNA"/>
</dbReference>
<gene>
    <name evidence="2" type="ORF">STCU_11084</name>
</gene>
<name>S9V1J4_9TRYP</name>
<evidence type="ECO:0000256" key="1">
    <source>
        <dbReference type="SAM" id="MobiDB-lite"/>
    </source>
</evidence>
<feature type="compositionally biased region" description="Basic and acidic residues" evidence="1">
    <location>
        <begin position="368"/>
        <end position="380"/>
    </location>
</feature>
<protein>
    <submittedName>
        <fullName evidence="2">Uncharacterized protein</fullName>
    </submittedName>
</protein>
<reference evidence="2 3" key="1">
    <citation type="journal article" date="2013" name="PLoS ONE">
        <title>Predicting the Proteins of Angomonas deanei, Strigomonas culicis and Their Respective Endosymbionts Reveals New Aspects of the Trypanosomatidae Family.</title>
        <authorList>
            <person name="Motta M.C."/>
            <person name="Martins A.C."/>
            <person name="de Souza S.S."/>
            <person name="Catta-Preta C.M."/>
            <person name="Silva R."/>
            <person name="Klein C.C."/>
            <person name="de Almeida L.G."/>
            <person name="de Lima Cunha O."/>
            <person name="Ciapina L.P."/>
            <person name="Brocchi M."/>
            <person name="Colabardini A.C."/>
            <person name="de Araujo Lima B."/>
            <person name="Machado C.R."/>
            <person name="de Almeida Soares C.M."/>
            <person name="Probst C.M."/>
            <person name="de Menezes C.B."/>
            <person name="Thompson C.E."/>
            <person name="Bartholomeu D.C."/>
            <person name="Gradia D.F."/>
            <person name="Pavoni D.P."/>
            <person name="Grisard E.C."/>
            <person name="Fantinatti-Garboggini F."/>
            <person name="Marchini F.K."/>
            <person name="Rodrigues-Luiz G.F."/>
            <person name="Wagner G."/>
            <person name="Goldman G.H."/>
            <person name="Fietto J.L."/>
            <person name="Elias M.C."/>
            <person name="Goldman M.H."/>
            <person name="Sagot M.F."/>
            <person name="Pereira M."/>
            <person name="Stoco P.H."/>
            <person name="de Mendonca-Neto R.P."/>
            <person name="Teixeira S.M."/>
            <person name="Maciel T.E."/>
            <person name="de Oliveira Mendes T.A."/>
            <person name="Urmenyi T.P."/>
            <person name="de Souza W."/>
            <person name="Schenkman S."/>
            <person name="de Vasconcelos A.T."/>
        </authorList>
    </citation>
    <scope>NUCLEOTIDE SEQUENCE [LARGE SCALE GENOMIC DNA]</scope>
</reference>
<dbReference type="AlphaFoldDB" id="S9V1J4"/>
<feature type="region of interest" description="Disordered" evidence="1">
    <location>
        <begin position="1"/>
        <end position="380"/>
    </location>
</feature>
<feature type="compositionally biased region" description="Basic and acidic residues" evidence="1">
    <location>
        <begin position="25"/>
        <end position="37"/>
    </location>
</feature>
<proteinExistence type="predicted"/>
<sequence>MARYNAKRDEAFDNFPCPVAPGRAPHTEQRKAAHSENQRPCPQSNRSDGEYNDKKGSDCFPDRPDARRAPPAAASGANGAGTLPRLQNNAPTGAAPEMNRRQSLDPPRPLSMPAPGSATDKRGAPASNGANPQDALPYDKRRQSADKGNLSSLDAKGNPSDVRRGTMGDKGLERREGSTGPAAKPEPSADRQRTSQPGRPQSATKSSSGGVTGQNTGSATHTAPHYQDAAQRDAPSAPQPKDKATRGQRPHAAPTQGSRPEPRAPVAHATQDAAPGRKDHPHPSRDRGGAGERGPVPPPTERTDSFYRRNDGSLFSRMRSSSKPQTDAHHQRHADHHGSQMRRHTSILGRLRSGSGSMRSIGSFGSDSPHRHGDFHESQRNRHTSILGRLQSGFGSMYSIGSAADDTFQRSADRHTPQPQRHTSILGRLQSGFGSMYSMSTIGDHTLQRHEEFYESQPMRQSSILGRLQSSFSSTYSIGSMMDDTVQRTEDHHTPQPQRHTSIMGRLRSNSSSKVNTTKVAGGKATDAARPSSHGKPSSAKS</sequence>
<organism evidence="2 3">
    <name type="scientific">Strigomonas culicis</name>
    <dbReference type="NCBI Taxonomy" id="28005"/>
    <lineage>
        <taxon>Eukaryota</taxon>
        <taxon>Discoba</taxon>
        <taxon>Euglenozoa</taxon>
        <taxon>Kinetoplastea</taxon>
        <taxon>Metakinetoplastina</taxon>
        <taxon>Trypanosomatida</taxon>
        <taxon>Trypanosomatidae</taxon>
        <taxon>Strigomonadinae</taxon>
        <taxon>Strigomonas</taxon>
    </lineage>
</organism>
<accession>S9V1J4</accession>
<feature type="compositionally biased region" description="Basic and acidic residues" evidence="1">
    <location>
        <begin position="301"/>
        <end position="311"/>
    </location>
</feature>
<dbReference type="Proteomes" id="UP000015354">
    <property type="component" value="Unassembled WGS sequence"/>
</dbReference>
<feature type="region of interest" description="Disordered" evidence="1">
    <location>
        <begin position="486"/>
        <end position="542"/>
    </location>
</feature>